<evidence type="ECO:0000256" key="6">
    <source>
        <dbReference type="SAM" id="Phobius"/>
    </source>
</evidence>
<protein>
    <submittedName>
        <fullName evidence="7">YihY/virulence factor BrkB family protein</fullName>
    </submittedName>
</protein>
<sequence>MTWLNLQLARLNTLQPLRMLAQYNVQRGPVMAAGIGFTMFFSITGLLTTGFSIAALVLKSNKALLDALVSSVAKSTPGLLKVDGGNGLVDPQALLNPTGLGWTAIIAALVTIFTALSWIASLRIGMRGVAGLQALTVNPVVKKLKDAGTLVLLGVALLITAGVTVVFGGALDAVTGVLHLDTAVAIPAGFVLGVAVALLLNWLTATILFKLAAGLELDRSIFVRATALAGVGMTILQLLSGLLLGKATANPLLASFVVIIGLLIWFNFVSQVFLFAAAYAAVRQADADAAVLAADKRGRARTLRPA</sequence>
<feature type="transmembrane region" description="Helical" evidence="6">
    <location>
        <begin position="30"/>
        <end position="58"/>
    </location>
</feature>
<evidence type="ECO:0000313" key="7">
    <source>
        <dbReference type="EMBL" id="MBG0739763.1"/>
    </source>
</evidence>
<feature type="transmembrane region" description="Helical" evidence="6">
    <location>
        <begin position="150"/>
        <end position="171"/>
    </location>
</feature>
<name>A0A931CTX4_9MICC</name>
<keyword evidence="8" id="KW-1185">Reference proteome</keyword>
<evidence type="ECO:0000256" key="4">
    <source>
        <dbReference type="ARBA" id="ARBA00022989"/>
    </source>
</evidence>
<keyword evidence="4 6" id="KW-1133">Transmembrane helix</keyword>
<keyword evidence="3 6" id="KW-0812">Transmembrane</keyword>
<organism evidence="7 8">
    <name type="scientific">Arthrobacter terrae</name>
    <dbReference type="NCBI Taxonomy" id="2935737"/>
    <lineage>
        <taxon>Bacteria</taxon>
        <taxon>Bacillati</taxon>
        <taxon>Actinomycetota</taxon>
        <taxon>Actinomycetes</taxon>
        <taxon>Micrococcales</taxon>
        <taxon>Micrococcaceae</taxon>
        <taxon>Arthrobacter</taxon>
    </lineage>
</organism>
<dbReference type="AlphaFoldDB" id="A0A931CTX4"/>
<dbReference type="PANTHER" id="PTHR30213">
    <property type="entry name" value="INNER MEMBRANE PROTEIN YHJD"/>
    <property type="match status" value="1"/>
</dbReference>
<feature type="transmembrane region" description="Helical" evidence="6">
    <location>
        <begin position="256"/>
        <end position="282"/>
    </location>
</feature>
<evidence type="ECO:0000256" key="5">
    <source>
        <dbReference type="ARBA" id="ARBA00023136"/>
    </source>
</evidence>
<dbReference type="GO" id="GO:0005886">
    <property type="term" value="C:plasma membrane"/>
    <property type="evidence" value="ECO:0007669"/>
    <property type="project" value="UniProtKB-SubCell"/>
</dbReference>
<evidence type="ECO:0000256" key="2">
    <source>
        <dbReference type="ARBA" id="ARBA00022475"/>
    </source>
</evidence>
<feature type="transmembrane region" description="Helical" evidence="6">
    <location>
        <begin position="221"/>
        <end position="244"/>
    </location>
</feature>
<dbReference type="Proteomes" id="UP000655366">
    <property type="component" value="Unassembled WGS sequence"/>
</dbReference>
<feature type="transmembrane region" description="Helical" evidence="6">
    <location>
        <begin position="183"/>
        <end position="209"/>
    </location>
</feature>
<comment type="caution">
    <text evidence="7">The sequence shown here is derived from an EMBL/GenBank/DDBJ whole genome shotgun (WGS) entry which is preliminary data.</text>
</comment>
<gene>
    <name evidence="7" type="ORF">IV500_10230</name>
</gene>
<evidence type="ECO:0000256" key="3">
    <source>
        <dbReference type="ARBA" id="ARBA00022692"/>
    </source>
</evidence>
<feature type="transmembrane region" description="Helical" evidence="6">
    <location>
        <begin position="100"/>
        <end position="120"/>
    </location>
</feature>
<proteinExistence type="predicted"/>
<dbReference type="EMBL" id="JADNYM010000011">
    <property type="protein sequence ID" value="MBG0739763.1"/>
    <property type="molecule type" value="Genomic_DNA"/>
</dbReference>
<keyword evidence="2" id="KW-1003">Cell membrane</keyword>
<dbReference type="InterPro" id="IPR017039">
    <property type="entry name" value="Virul_fac_BrkB"/>
</dbReference>
<evidence type="ECO:0000256" key="1">
    <source>
        <dbReference type="ARBA" id="ARBA00004651"/>
    </source>
</evidence>
<keyword evidence="5 6" id="KW-0472">Membrane</keyword>
<evidence type="ECO:0000313" key="8">
    <source>
        <dbReference type="Proteomes" id="UP000655366"/>
    </source>
</evidence>
<dbReference type="Pfam" id="PF03631">
    <property type="entry name" value="Virul_fac_BrkB"/>
    <property type="match status" value="1"/>
</dbReference>
<dbReference type="PANTHER" id="PTHR30213:SF1">
    <property type="entry name" value="INNER MEMBRANE PROTEIN YHJD"/>
    <property type="match status" value="1"/>
</dbReference>
<accession>A0A931CTX4</accession>
<reference evidence="7 8" key="1">
    <citation type="submission" date="2020-11" db="EMBL/GenBank/DDBJ databases">
        <title>Arthrobacter antarcticus sp. nov., isolated from Antarctic Soil.</title>
        <authorList>
            <person name="Li J."/>
        </authorList>
    </citation>
    <scope>NUCLEOTIDE SEQUENCE [LARGE SCALE GENOMIC DNA]</scope>
    <source>
        <strain evidence="7 8">Z1-20</strain>
    </source>
</reference>
<comment type="subcellular location">
    <subcellularLocation>
        <location evidence="1">Cell membrane</location>
        <topology evidence="1">Multi-pass membrane protein</topology>
    </subcellularLocation>
</comment>
<dbReference type="RefSeq" id="WP_196396700.1">
    <property type="nucleotide sequence ID" value="NZ_JADNYM010000011.1"/>
</dbReference>